<feature type="compositionally biased region" description="Basic residues" evidence="2">
    <location>
        <begin position="711"/>
        <end position="722"/>
    </location>
</feature>
<feature type="compositionally biased region" description="Low complexity" evidence="2">
    <location>
        <begin position="521"/>
        <end position="533"/>
    </location>
</feature>
<feature type="compositionally biased region" description="Basic and acidic residues" evidence="2">
    <location>
        <begin position="622"/>
        <end position="632"/>
    </location>
</feature>
<evidence type="ECO:0000256" key="1">
    <source>
        <dbReference type="SAM" id="Coils"/>
    </source>
</evidence>
<feature type="region of interest" description="Disordered" evidence="2">
    <location>
        <begin position="101"/>
        <end position="147"/>
    </location>
</feature>
<feature type="compositionally biased region" description="Basic residues" evidence="2">
    <location>
        <begin position="971"/>
        <end position="990"/>
    </location>
</feature>
<feature type="compositionally biased region" description="Polar residues" evidence="2">
    <location>
        <begin position="185"/>
        <end position="199"/>
    </location>
</feature>
<feature type="compositionally biased region" description="Basic and acidic residues" evidence="2">
    <location>
        <begin position="256"/>
        <end position="267"/>
    </location>
</feature>
<feature type="compositionally biased region" description="Low complexity" evidence="2">
    <location>
        <begin position="1566"/>
        <end position="1580"/>
    </location>
</feature>
<feature type="region of interest" description="Disordered" evidence="2">
    <location>
        <begin position="24"/>
        <end position="77"/>
    </location>
</feature>
<feature type="region of interest" description="Disordered" evidence="2">
    <location>
        <begin position="576"/>
        <end position="604"/>
    </location>
</feature>
<feature type="region of interest" description="Disordered" evidence="2">
    <location>
        <begin position="1562"/>
        <end position="1583"/>
    </location>
</feature>
<feature type="compositionally biased region" description="Polar residues" evidence="2">
    <location>
        <begin position="1439"/>
        <end position="1456"/>
    </location>
</feature>
<feature type="compositionally biased region" description="Acidic residues" evidence="2">
    <location>
        <begin position="737"/>
        <end position="754"/>
    </location>
</feature>
<protein>
    <submittedName>
        <fullName evidence="3">Uncharacterized protein</fullName>
    </submittedName>
</protein>
<feature type="compositionally biased region" description="Basic and acidic residues" evidence="2">
    <location>
        <begin position="576"/>
        <end position="588"/>
    </location>
</feature>
<feature type="region of interest" description="Disordered" evidence="2">
    <location>
        <begin position="185"/>
        <end position="299"/>
    </location>
</feature>
<dbReference type="Proteomes" id="UP000594454">
    <property type="component" value="Chromosome 7"/>
</dbReference>
<evidence type="ECO:0000313" key="4">
    <source>
        <dbReference type="Proteomes" id="UP000594454"/>
    </source>
</evidence>
<feature type="region of interest" description="Disordered" evidence="2">
    <location>
        <begin position="864"/>
        <end position="1031"/>
    </location>
</feature>
<feature type="compositionally biased region" description="Polar residues" evidence="2">
    <location>
        <begin position="25"/>
        <end position="42"/>
    </location>
</feature>
<proteinExistence type="predicted"/>
<gene>
    <name evidence="3" type="ORF">HERILL_LOCUS16448</name>
</gene>
<feature type="compositionally biased region" description="Polar residues" evidence="2">
    <location>
        <begin position="61"/>
        <end position="77"/>
    </location>
</feature>
<feature type="region of interest" description="Disordered" evidence="2">
    <location>
        <begin position="620"/>
        <end position="755"/>
    </location>
</feature>
<feature type="compositionally biased region" description="Low complexity" evidence="2">
    <location>
        <begin position="998"/>
        <end position="1013"/>
    </location>
</feature>
<feature type="compositionally biased region" description="Pro residues" evidence="2">
    <location>
        <begin position="1365"/>
        <end position="1379"/>
    </location>
</feature>
<feature type="compositionally biased region" description="Polar residues" evidence="2">
    <location>
        <begin position="635"/>
        <end position="654"/>
    </location>
</feature>
<dbReference type="OMA" id="RSHPYQG"/>
<evidence type="ECO:0000256" key="2">
    <source>
        <dbReference type="SAM" id="MobiDB-lite"/>
    </source>
</evidence>
<feature type="region of interest" description="Disordered" evidence="2">
    <location>
        <begin position="1360"/>
        <end position="1383"/>
    </location>
</feature>
<organism evidence="3 4">
    <name type="scientific">Hermetia illucens</name>
    <name type="common">Black soldier fly</name>
    <dbReference type="NCBI Taxonomy" id="343691"/>
    <lineage>
        <taxon>Eukaryota</taxon>
        <taxon>Metazoa</taxon>
        <taxon>Ecdysozoa</taxon>
        <taxon>Arthropoda</taxon>
        <taxon>Hexapoda</taxon>
        <taxon>Insecta</taxon>
        <taxon>Pterygota</taxon>
        <taxon>Neoptera</taxon>
        <taxon>Endopterygota</taxon>
        <taxon>Diptera</taxon>
        <taxon>Brachycera</taxon>
        <taxon>Stratiomyomorpha</taxon>
        <taxon>Stratiomyidae</taxon>
        <taxon>Hermetiinae</taxon>
        <taxon>Hermetia</taxon>
    </lineage>
</organism>
<feature type="coiled-coil region" evidence="1">
    <location>
        <begin position="1320"/>
        <end position="1347"/>
    </location>
</feature>
<dbReference type="PANTHER" id="PTHR48125:SF10">
    <property type="entry name" value="OS12G0136300 PROTEIN"/>
    <property type="match status" value="1"/>
</dbReference>
<feature type="compositionally biased region" description="Basic residues" evidence="2">
    <location>
        <begin position="222"/>
        <end position="238"/>
    </location>
</feature>
<reference evidence="3 4" key="1">
    <citation type="submission" date="2020-11" db="EMBL/GenBank/DDBJ databases">
        <authorList>
            <person name="Wallbank WR R."/>
            <person name="Pardo Diaz C."/>
            <person name="Kozak K."/>
            <person name="Martin S."/>
            <person name="Jiggins C."/>
            <person name="Moest M."/>
            <person name="Warren A I."/>
            <person name="Generalovic N T."/>
            <person name="Byers J.R.P. K."/>
            <person name="Montejo-Kovacevich G."/>
            <person name="Yen C E."/>
        </authorList>
    </citation>
    <scope>NUCLEOTIDE SEQUENCE [LARGE SCALE GENOMIC DNA]</scope>
</reference>
<feature type="compositionally biased region" description="Low complexity" evidence="2">
    <location>
        <begin position="452"/>
        <end position="463"/>
    </location>
</feature>
<feature type="compositionally biased region" description="Low complexity" evidence="2">
    <location>
        <begin position="664"/>
        <end position="695"/>
    </location>
</feature>
<dbReference type="InParanoid" id="A0A7R8V9U9"/>
<name>A0A7R8V9U9_HERIL</name>
<keyword evidence="1" id="KW-0175">Coiled coil</keyword>
<feature type="compositionally biased region" description="Polar residues" evidence="2">
    <location>
        <begin position="279"/>
        <end position="289"/>
    </location>
</feature>
<feature type="compositionally biased region" description="Basic and acidic residues" evidence="2">
    <location>
        <begin position="897"/>
        <end position="909"/>
    </location>
</feature>
<feature type="region of interest" description="Disordered" evidence="2">
    <location>
        <begin position="1215"/>
        <end position="1254"/>
    </location>
</feature>
<feature type="compositionally biased region" description="Low complexity" evidence="2">
    <location>
        <begin position="1669"/>
        <end position="1690"/>
    </location>
</feature>
<keyword evidence="4" id="KW-1185">Reference proteome</keyword>
<feature type="compositionally biased region" description="Pro residues" evidence="2">
    <location>
        <begin position="1632"/>
        <end position="1641"/>
    </location>
</feature>
<feature type="compositionally biased region" description="Low complexity" evidence="2">
    <location>
        <begin position="1457"/>
        <end position="1467"/>
    </location>
</feature>
<feature type="compositionally biased region" description="Basic and acidic residues" evidence="2">
    <location>
        <begin position="431"/>
        <end position="441"/>
    </location>
</feature>
<feature type="compositionally biased region" description="Basic and acidic residues" evidence="2">
    <location>
        <begin position="916"/>
        <end position="935"/>
    </location>
</feature>
<dbReference type="PANTHER" id="PTHR48125">
    <property type="entry name" value="LP07818P1"/>
    <property type="match status" value="1"/>
</dbReference>
<dbReference type="EMBL" id="LR899015">
    <property type="protein sequence ID" value="CAD7094226.1"/>
    <property type="molecule type" value="Genomic_DNA"/>
</dbReference>
<feature type="region of interest" description="Disordered" evidence="2">
    <location>
        <begin position="341"/>
        <end position="551"/>
    </location>
</feature>
<accession>A0A7R8V9U9</accession>
<sequence>MDTIILTVNRSLNCDSVPSAELNENGIQLAQRPTTPTANSSNEIEEGELPAEENTKPSEFEMQTDTGGQQLEVANSPQIVFSPRKPVLGKEKAKQRLKALGIQKKIQMESRINTTPKKPKSKSSTESSAGSSNGGAKKDRKLLSPHEKAQLTIKEIEVMKREEERVKIPIYYNEAMIHRITVDSYDSNKSSTSQPTVTPSLEAIKCYEDEDNRDGGAMMAERRHKRAKPEAYRRRRRSTSSPFSSKGKLKLRRERRGSGQRDSSDSRRLKREMRRSQDQRPQNRPSTEDGQAERQSRQLSFIVRPSIGFRPEEFYQTDLIRYTRTKPVISFACNSLARGFKKKLKSKSRKKSKKKRSVPADEKSEKSSEKEKRTKKKKRSSRSKDGEDLSLSSKKSKKKSKQSTQEKGPKMGMLSFAAEDFNFEEDIDEFPIAKEESRELSQTEESTSNAVSSSKDSPLLSSLIPVPGVSSNVDDNSPDTDDYLPNWEEEDEDSSKDEIPTSFPLRKGEDQMGVFVPDCPSSSPQSASGDSNSESVKDGLGTPIFVNPSPPDEIVESMVACDFDEDKRLSCDFFELPKDSRPVGHERLQQVVSDEESLTPPPQKSKHLFEMENIYEQFLQSVREDPDFKGGKTAEVTSETSDISKLTIENPNNSTDEDESGFLSQSAPATRSPSSTSTSSHSPSSNSSSSKSNDTSDTDSTEKGSIMGDTHRKKKRKRKRVKSPSEPAEQQTIVSSVDDEDATSDTDELSDITSEDLKKLRSLQKRRGMLKMIRQQIDGMDEEDRQCLLGLEKLIRAERHMLLRNQAIRRLHLRKKILGTDSEDSKDEESTKSNDSEPVTPPSQASDINGIIFDAKREAIKMTITNKNSSPMKKLHTTPTKPGAMQDNAIADDDQDFTERLMKPKDSSKSRCSPTKLDERSDDQRKSKSSERCERSLSLSPTRRSRTSPSRDRSKGRSKKRDYSPASSRNSSRRHKDKTNSRIHRPRRFSRSPPPYRSVPSPSHSRSSSSRSPSPSPPQQKKDIDSPQRLQASELYPTWNIERYSQYYIAESYYYPRVMSMNGSDDKAENNQPRYPNSYDDYSQYNAIYANEYMNSPINYPSGYPEQSEYPELSRSTNATANESNSYLSIPVIGSSDNYIFKREFDNASNSLPSRKIAITGQQNTEILHHDEAKIAPTKPFAVQKGNVLEIVPAATISSVMTEVAPVAIAPPISDIKQEPVENDLEPQETPSVEESKEENKTDVKSSLKKGHSWRNEVARRHVVSAVMRLNKETEDSPRGILKSKGNSTISAKEKKKVLFADGIPPGRTSSASSDEEATLKFIRKRLKKKQRRMMSENKENELLAEADVTTTTVEAKIDPELWDAPPPPPPPGSPPAHLPQPILIRPASPEELLYFHFDPVYNMMYVSPMENAIPPRLLQNNGKSTIKVNIDSLPAENGDTTIDGSQPNKTAASMQNNDNPGSNSPSNKDDTTVNCSATEDAEEVDEKQLGTPTELKKAEAPLPPSLTEQRDEATPPSNVPLQPIGSPPQPIQNIVSMRMNSNSPLPYNQGPQVTAQCLASSYEAPQSQSPQPMSSQSPSAHPPIPIMVGYPGQIFNRMQSRRPSPNIVRGPYNMPPPSTLHNRAFNPHIPPPFPTPPPSANGPIHPTGYDTPGGPGNLPSSQPPPFNPNMMMYNSPSQPQQLPSPHSHPMGLPPRPQSFNYGGPTPPPPPHMMMNRMPNCFSTIPPPPVAMANFIHGGGLDRTGSPRVGSPRHLFRVPPPQQQQPQQLPPQQPPTTPPGTPYI</sequence>
<feature type="region of interest" description="Disordered" evidence="2">
    <location>
        <begin position="1434"/>
        <end position="1534"/>
    </location>
</feature>
<feature type="compositionally biased region" description="Acidic residues" evidence="2">
    <location>
        <begin position="476"/>
        <end position="495"/>
    </location>
</feature>
<feature type="compositionally biased region" description="Low complexity" evidence="2">
    <location>
        <begin position="122"/>
        <end position="135"/>
    </location>
</feature>
<evidence type="ECO:0000313" key="3">
    <source>
        <dbReference type="EMBL" id="CAD7094226.1"/>
    </source>
</evidence>
<feature type="region of interest" description="Disordered" evidence="2">
    <location>
        <begin position="1632"/>
        <end position="1711"/>
    </location>
</feature>
<dbReference type="OrthoDB" id="8070556at2759"/>
<feature type="compositionally biased region" description="Basic and acidic residues" evidence="2">
    <location>
        <begin position="1234"/>
        <end position="1246"/>
    </location>
</feature>
<feature type="compositionally biased region" description="Basic and acidic residues" evidence="2">
    <location>
        <begin position="358"/>
        <end position="372"/>
    </location>
</feature>
<feature type="compositionally biased region" description="Pro residues" evidence="2">
    <location>
        <begin position="1758"/>
        <end position="1784"/>
    </location>
</feature>
<feature type="compositionally biased region" description="Basic residues" evidence="2">
    <location>
        <begin position="341"/>
        <end position="357"/>
    </location>
</feature>
<feature type="region of interest" description="Disordered" evidence="2">
    <location>
        <begin position="1737"/>
        <end position="1784"/>
    </location>
</feature>
<feature type="region of interest" description="Disordered" evidence="2">
    <location>
        <begin position="819"/>
        <end position="850"/>
    </location>
</feature>